<dbReference type="EMBL" id="MAMP01000020">
    <property type="protein sequence ID" value="OES45264.1"/>
    <property type="molecule type" value="Genomic_DNA"/>
</dbReference>
<evidence type="ECO:0000256" key="3">
    <source>
        <dbReference type="ARBA" id="ARBA00013368"/>
    </source>
</evidence>
<dbReference type="GO" id="GO:0006302">
    <property type="term" value="P:double-strand break repair"/>
    <property type="evidence" value="ECO:0007669"/>
    <property type="project" value="InterPro"/>
</dbReference>
<evidence type="ECO:0000256" key="1">
    <source>
        <dbReference type="ARBA" id="ARBA00006930"/>
    </source>
</evidence>
<dbReference type="Pfam" id="PF13476">
    <property type="entry name" value="AAA_23"/>
    <property type="match status" value="1"/>
</dbReference>
<evidence type="ECO:0000256" key="2">
    <source>
        <dbReference type="ARBA" id="ARBA00011322"/>
    </source>
</evidence>
<evidence type="ECO:0000313" key="7">
    <source>
        <dbReference type="Proteomes" id="UP000095658"/>
    </source>
</evidence>
<accession>A0A1E7DQD1</accession>
<dbReference type="SUPFAM" id="SSF52540">
    <property type="entry name" value="P-loop containing nucleoside triphosphate hydrolases"/>
    <property type="match status" value="1"/>
</dbReference>
<dbReference type="OrthoDB" id="1698838at2"/>
<dbReference type="PANTHER" id="PTHR32114:SF2">
    <property type="entry name" value="ABC TRANSPORTER ABCH.3"/>
    <property type="match status" value="1"/>
</dbReference>
<dbReference type="PANTHER" id="PTHR32114">
    <property type="entry name" value="ABC TRANSPORTER ABCH.3"/>
    <property type="match status" value="1"/>
</dbReference>
<keyword evidence="4" id="KW-0175">Coiled coil</keyword>
<dbReference type="STRING" id="1714016.BA724_04445"/>
<protein>
    <recommendedName>
        <fullName evidence="3">Nuclease SbcCD subunit C</fullName>
    </recommendedName>
</protein>
<evidence type="ECO:0000256" key="4">
    <source>
        <dbReference type="SAM" id="Coils"/>
    </source>
</evidence>
<evidence type="ECO:0000313" key="6">
    <source>
        <dbReference type="EMBL" id="OES45264.1"/>
    </source>
</evidence>
<comment type="similarity">
    <text evidence="1">Belongs to the SMC family. SbcC subfamily.</text>
</comment>
<gene>
    <name evidence="6" type="ORF">BA724_04445</name>
</gene>
<evidence type="ECO:0000259" key="5">
    <source>
        <dbReference type="Pfam" id="PF13476"/>
    </source>
</evidence>
<dbReference type="Gene3D" id="3.40.50.300">
    <property type="entry name" value="P-loop containing nucleotide triphosphate hydrolases"/>
    <property type="match status" value="1"/>
</dbReference>
<feature type="domain" description="Rad50/SbcC-type AAA" evidence="5">
    <location>
        <begin position="8"/>
        <end position="207"/>
    </location>
</feature>
<organism evidence="6 7">
    <name type="scientific">Domibacillus iocasae</name>
    <dbReference type="NCBI Taxonomy" id="1714016"/>
    <lineage>
        <taxon>Bacteria</taxon>
        <taxon>Bacillati</taxon>
        <taxon>Bacillota</taxon>
        <taxon>Bacilli</taxon>
        <taxon>Bacillales</taxon>
        <taxon>Bacillaceae</taxon>
        <taxon>Domibacillus</taxon>
    </lineage>
</organism>
<dbReference type="Proteomes" id="UP000095658">
    <property type="component" value="Unassembled WGS sequence"/>
</dbReference>
<reference evidence="6 7" key="1">
    <citation type="submission" date="2016-06" db="EMBL/GenBank/DDBJ databases">
        <title>Domibacillus iocasae genome sequencing.</title>
        <authorList>
            <person name="Verma A."/>
            <person name="Pal Y."/>
            <person name="Ojha A.K."/>
            <person name="Krishnamurthi S."/>
        </authorList>
    </citation>
    <scope>NUCLEOTIDE SEQUENCE [LARGE SCALE GENOMIC DNA]</scope>
    <source>
        <strain evidence="6 7">DSM 29979</strain>
    </source>
</reference>
<comment type="subunit">
    <text evidence="2">Heterodimer of SbcC and SbcD.</text>
</comment>
<dbReference type="RefSeq" id="WP_069938145.1">
    <property type="nucleotide sequence ID" value="NZ_MAMP01000020.1"/>
</dbReference>
<comment type="caution">
    <text evidence="6">The sequence shown here is derived from an EMBL/GenBank/DDBJ whole genome shotgun (WGS) entry which is preliminary data.</text>
</comment>
<proteinExistence type="inferred from homology"/>
<feature type="coiled-coil region" evidence="4">
    <location>
        <begin position="192"/>
        <end position="238"/>
    </location>
</feature>
<dbReference type="GO" id="GO:0016887">
    <property type="term" value="F:ATP hydrolysis activity"/>
    <property type="evidence" value="ECO:0007669"/>
    <property type="project" value="InterPro"/>
</dbReference>
<name>A0A1E7DQD1_9BACI</name>
<dbReference type="InterPro" id="IPR027417">
    <property type="entry name" value="P-loop_NTPase"/>
</dbReference>
<keyword evidence="7" id="KW-1185">Reference proteome</keyword>
<dbReference type="InterPro" id="IPR038729">
    <property type="entry name" value="Rad50/SbcC_AAA"/>
</dbReference>
<sequence length="510" mass="58298">MEITFEHIQMENFKNHNEFSSNMGAITNIYGRNGAGKSSIGDAVTWLLYGTDQMGSKLDPRPIDQPDTETVATVKMLVDGKAMILSRSQNKTTKYHLNEVPVKATEFNEAIEAIFDKDLFLSMFNPIYFFTQNWKEQRTQVLRYVDEPLNSEVFAEMAELQAKLLQEHLKKHSLDDLEKVHKERFKKRDVEYTKADERLATLKEQLEKELEGKEPIDLDAIKAEIDSLAKERDSLDEQYHKASAVIQKRNSLLAQIDFKREEAMKQMAALEAIKKEPIEENCRTCGQGLNEDAIDAVKQDMKKRFSEGVDHGKQLQAELNEMKKQLEELQEVEMIDTRKKSAELDERIYSLMAKRDAAARIGRLETEISLAAENKAHVLKERNESQALIDSIKIFRTKQAEVMVKKVDSLFTTISVRLFEKLKNGEMKETFEIEMDSKPYSKLSTAEKIKCGLEMVEVLSQQSELIIPTFIDNAESILKYTAPAGQLISAKVKAGELKVEIKDEIKEVAS</sequence>
<dbReference type="AlphaFoldDB" id="A0A1E7DQD1"/>